<dbReference type="EC" id="4.2.1.113" evidence="4 5"/>
<evidence type="ECO:0000256" key="5">
    <source>
        <dbReference type="NCBIfam" id="TIGR01927"/>
    </source>
</evidence>
<dbReference type="GO" id="GO:0009234">
    <property type="term" value="P:menaquinone biosynthetic process"/>
    <property type="evidence" value="ECO:0007669"/>
    <property type="project" value="UniProtKB-UniRule"/>
</dbReference>
<dbReference type="CDD" id="cd03320">
    <property type="entry name" value="OSBS"/>
    <property type="match status" value="1"/>
</dbReference>
<evidence type="ECO:0000256" key="3">
    <source>
        <dbReference type="ARBA" id="ARBA00023239"/>
    </source>
</evidence>
<dbReference type="GO" id="GO:0000287">
    <property type="term" value="F:magnesium ion binding"/>
    <property type="evidence" value="ECO:0007669"/>
    <property type="project" value="UniProtKB-UniRule"/>
</dbReference>
<dbReference type="Proteomes" id="UP000505210">
    <property type="component" value="Chromosome"/>
</dbReference>
<name>A0A6M8BJV8_9CYAN</name>
<feature type="domain" description="Mandelate racemase/muconate lactonizing enzyme C-terminal" evidence="6">
    <location>
        <begin position="121"/>
        <end position="219"/>
    </location>
</feature>
<feature type="active site" description="Proton acceptor" evidence="4">
    <location>
        <position position="247"/>
    </location>
</feature>
<dbReference type="UniPathway" id="UPA00995"/>
<dbReference type="GO" id="GO:0043748">
    <property type="term" value="F:O-succinylbenzoate synthase activity"/>
    <property type="evidence" value="ECO:0007669"/>
    <property type="project" value="UniProtKB-EC"/>
</dbReference>
<comment type="pathway">
    <text evidence="4">Quinol/quinone metabolism; 1,4-dihydroxy-2-naphthoate biosynthesis; 1,4-dihydroxy-2-naphthoate from chorismate: step 4/7.</text>
</comment>
<dbReference type="SMART" id="SM00922">
    <property type="entry name" value="MR_MLE"/>
    <property type="match status" value="1"/>
</dbReference>
<dbReference type="Gene3D" id="3.20.20.120">
    <property type="entry name" value="Enolase-like C-terminal domain"/>
    <property type="match status" value="1"/>
</dbReference>
<dbReference type="InterPro" id="IPR029065">
    <property type="entry name" value="Enolase_C-like"/>
</dbReference>
<dbReference type="Pfam" id="PF21508">
    <property type="entry name" value="MenC_N"/>
    <property type="match status" value="1"/>
</dbReference>
<dbReference type="NCBIfam" id="TIGR01927">
    <property type="entry name" value="menC_gam_Gplu"/>
    <property type="match status" value="1"/>
</dbReference>
<dbReference type="PANTHER" id="PTHR48073:SF2">
    <property type="entry name" value="O-SUCCINYLBENZOATE SYNTHASE"/>
    <property type="match status" value="1"/>
</dbReference>
<dbReference type="SUPFAM" id="SSF51604">
    <property type="entry name" value="Enolase C-terminal domain-like"/>
    <property type="match status" value="1"/>
</dbReference>
<comment type="pathway">
    <text evidence="4">Cofactor biosynthesis; phylloquinone biosynthesis.</text>
</comment>
<evidence type="ECO:0000256" key="2">
    <source>
        <dbReference type="ARBA" id="ARBA00022842"/>
    </source>
</evidence>
<dbReference type="PANTHER" id="PTHR48073">
    <property type="entry name" value="O-SUCCINYLBENZOATE SYNTHASE-RELATED"/>
    <property type="match status" value="1"/>
</dbReference>
<dbReference type="InterPro" id="IPR013342">
    <property type="entry name" value="Mandelate_racemase_C"/>
</dbReference>
<dbReference type="GO" id="GO:0042372">
    <property type="term" value="P:phylloquinone biosynthetic process"/>
    <property type="evidence" value="ECO:0007669"/>
    <property type="project" value="UniProtKB-UniRule"/>
</dbReference>
<dbReference type="Gene3D" id="3.30.390.10">
    <property type="entry name" value="Enolase-like, N-terminal domain"/>
    <property type="match status" value="1"/>
</dbReference>
<keyword evidence="1 4" id="KW-0479">Metal-binding</keyword>
<dbReference type="InterPro" id="IPR041338">
    <property type="entry name" value="OSBS_N"/>
</dbReference>
<evidence type="ECO:0000313" key="7">
    <source>
        <dbReference type="EMBL" id="QKD84816.1"/>
    </source>
</evidence>
<feature type="binding site" evidence="4">
    <location>
        <position position="171"/>
    </location>
    <ligand>
        <name>Mg(2+)</name>
        <dbReference type="ChEBI" id="CHEBI:18420"/>
    </ligand>
</feature>
<dbReference type="AlphaFoldDB" id="A0A6M8BJV8"/>
<dbReference type="Pfam" id="PF13378">
    <property type="entry name" value="MR_MLE_C"/>
    <property type="match status" value="1"/>
</dbReference>
<keyword evidence="2 4" id="KW-0460">Magnesium</keyword>
<dbReference type="EMBL" id="CP053661">
    <property type="protein sequence ID" value="QKD84816.1"/>
    <property type="molecule type" value="Genomic_DNA"/>
</dbReference>
<comment type="cofactor">
    <cofactor evidence="4">
        <name>a divalent metal cation</name>
        <dbReference type="ChEBI" id="CHEBI:60240"/>
    </cofactor>
</comment>
<dbReference type="SFLD" id="SFLDG00180">
    <property type="entry name" value="muconate_cycloisomerase"/>
    <property type="match status" value="1"/>
</dbReference>
<keyword evidence="8" id="KW-1185">Reference proteome</keyword>
<comment type="function">
    <text evidence="4">Converts 2-succinyl-6-hydroxy-2,4-cyclohexadiene-1-carboxylate (SHCHC) to 2-succinylbenzoate (OSB).</text>
</comment>
<proteinExistence type="inferred from homology"/>
<dbReference type="InterPro" id="IPR010196">
    <property type="entry name" value="OSB_synthase_MenC1"/>
</dbReference>
<keyword evidence="3 4" id="KW-0456">Lyase</keyword>
<accession>A0A6M8BJV8</accession>
<organism evidence="7 8">
    <name type="scientific">Thermoleptolyngbya sichuanensis A183</name>
    <dbReference type="NCBI Taxonomy" id="2737172"/>
    <lineage>
        <taxon>Bacteria</taxon>
        <taxon>Bacillati</taxon>
        <taxon>Cyanobacteriota</taxon>
        <taxon>Cyanophyceae</taxon>
        <taxon>Oculatellales</taxon>
        <taxon>Oculatellaceae</taxon>
        <taxon>Thermoleptolyngbya</taxon>
        <taxon>Thermoleptolyngbya sichuanensis</taxon>
    </lineage>
</organism>
<comment type="catalytic activity">
    <reaction evidence="4">
        <text>(1R,6R)-6-hydroxy-2-succinyl-cyclohexa-2,4-diene-1-carboxylate = 2-succinylbenzoate + H2O</text>
        <dbReference type="Rhea" id="RHEA:10196"/>
        <dbReference type="ChEBI" id="CHEBI:15377"/>
        <dbReference type="ChEBI" id="CHEBI:18325"/>
        <dbReference type="ChEBI" id="CHEBI:58689"/>
        <dbReference type="EC" id="4.2.1.113"/>
    </reaction>
</comment>
<reference evidence="7 8" key="1">
    <citation type="submission" date="2020-05" db="EMBL/GenBank/DDBJ databases">
        <title>Complete genome sequence of of a novel Thermoleptolyngbya strain isolated from hot springs of Ganzi, Sichuan China.</title>
        <authorList>
            <person name="Tang J."/>
            <person name="Daroch M."/>
            <person name="Li L."/>
            <person name="Waleron K."/>
            <person name="Waleron M."/>
            <person name="Waleron M."/>
        </authorList>
    </citation>
    <scope>NUCLEOTIDE SEQUENCE [LARGE SCALE GENOMIC DNA]</scope>
    <source>
        <strain evidence="7 8">PKUAC-SCTA183</strain>
    </source>
</reference>
<dbReference type="InterPro" id="IPR029017">
    <property type="entry name" value="Enolase-like_N"/>
</dbReference>
<feature type="binding site" evidence="4">
    <location>
        <position position="198"/>
    </location>
    <ligand>
        <name>Mg(2+)</name>
        <dbReference type="ChEBI" id="CHEBI:18420"/>
    </ligand>
</feature>
<dbReference type="UniPathway" id="UPA01057">
    <property type="reaction ID" value="UER00165"/>
</dbReference>
<evidence type="ECO:0000259" key="6">
    <source>
        <dbReference type="SMART" id="SM00922"/>
    </source>
</evidence>
<evidence type="ECO:0000313" key="8">
    <source>
        <dbReference type="Proteomes" id="UP000505210"/>
    </source>
</evidence>
<dbReference type="SFLD" id="SFLDS00001">
    <property type="entry name" value="Enolase"/>
    <property type="match status" value="1"/>
</dbReference>
<protein>
    <recommendedName>
        <fullName evidence="4 5">o-succinylbenzoate synthase</fullName>
        <shortName evidence="4">OSB synthase</shortName>
        <shortName evidence="4">OSBS</shortName>
        <ecNumber evidence="4 5">4.2.1.113</ecNumber>
    </recommendedName>
    <alternativeName>
        <fullName evidence="4">4-(2'-carboxyphenyl)-4-oxybutyric acid synthase</fullName>
    </alternativeName>
    <alternativeName>
        <fullName evidence="4">o-succinylbenzoic acid synthase</fullName>
    </alternativeName>
</protein>
<evidence type="ECO:0000256" key="1">
    <source>
        <dbReference type="ARBA" id="ARBA00022723"/>
    </source>
</evidence>
<dbReference type="SUPFAM" id="SSF54826">
    <property type="entry name" value="Enolase N-terminal domain-like"/>
    <property type="match status" value="1"/>
</dbReference>
<dbReference type="InterPro" id="IPR036849">
    <property type="entry name" value="Enolase-like_C_sf"/>
</dbReference>
<gene>
    <name evidence="4" type="primary">menC</name>
    <name evidence="7" type="ORF">HPC62_07195</name>
</gene>
<sequence>MRAEFREYRRAFRRPLMTAHGVWSERRGILVKLTDAAGRTGYGEIAPLPWFGSETLEAAIALCQSLPEFLDLADIRAIAPTLPAGQFGLESAWDSLMQHDPRKSDLPDWEPPHLSALLPAGEGAISAWKPLWDRGHRTFKQKIGVGELAAEQAAFAELVGQLPPRARLRLDANGGLDWDTACRWLEQCAVHPQVEFLEQPLAPSQFDAMLKLAERFPTSLALDESVATLAQLRTCWQRGWRGVVVIKAAIAGFPSQLRAFCQQHPVDIVWSSALETAVARRYIQAHLVQPENSGNRPDRALGYGVAHWFCDPAFEQDSAAALWQTLTASAIA</sequence>
<dbReference type="NCBIfam" id="NF002739">
    <property type="entry name" value="PRK02714.1"/>
    <property type="match status" value="1"/>
</dbReference>
<feature type="active site" description="Proton donor" evidence="4">
    <location>
        <position position="142"/>
    </location>
</feature>
<evidence type="ECO:0000256" key="4">
    <source>
        <dbReference type="HAMAP-Rule" id="MF_00470"/>
    </source>
</evidence>
<dbReference type="HAMAP" id="MF_00470">
    <property type="entry name" value="MenC_1"/>
    <property type="match status" value="1"/>
</dbReference>
<comment type="similarity">
    <text evidence="4">Belongs to the mandelate racemase/muconate lactonizing enzyme family. MenC type 1 subfamily.</text>
</comment>
<dbReference type="KEGG" id="theu:HPC62_07195"/>
<dbReference type="SFLD" id="SFLDF00009">
    <property type="entry name" value="o-succinylbenzoate_synthase"/>
    <property type="match status" value="1"/>
</dbReference>
<feature type="binding site" evidence="4">
    <location>
        <position position="223"/>
    </location>
    <ligand>
        <name>Mg(2+)</name>
        <dbReference type="ChEBI" id="CHEBI:18420"/>
    </ligand>
</feature>